<dbReference type="OrthoDB" id="9805172at2"/>
<name>S7TEH1_9BACT</name>
<dbReference type="EMBL" id="ATHI01000003">
    <property type="protein sequence ID" value="EPR35597.1"/>
    <property type="molecule type" value="Genomic_DNA"/>
</dbReference>
<reference evidence="2 3" key="1">
    <citation type="journal article" date="2013" name="Genome Announc.">
        <title>Draft genome sequences for three mercury-methylating, sulfate-reducing bacteria.</title>
        <authorList>
            <person name="Brown S.D."/>
            <person name="Hurt R.A.Jr."/>
            <person name="Gilmour C.C."/>
            <person name="Elias D.A."/>
        </authorList>
    </citation>
    <scope>NUCLEOTIDE SEQUENCE [LARGE SCALE GENOMIC DNA]</scope>
    <source>
        <strain evidence="2 3">DSM 16529</strain>
    </source>
</reference>
<comment type="caution">
    <text evidence="2">The sequence shown here is derived from an EMBL/GenBank/DDBJ whole genome shotgun (WGS) entry which is preliminary data.</text>
</comment>
<organism evidence="2 3">
    <name type="scientific">Alkalidesulfovibrio alkalitolerans DSM 16529</name>
    <dbReference type="NCBI Taxonomy" id="1121439"/>
    <lineage>
        <taxon>Bacteria</taxon>
        <taxon>Pseudomonadati</taxon>
        <taxon>Thermodesulfobacteriota</taxon>
        <taxon>Desulfovibrionia</taxon>
        <taxon>Desulfovibrionales</taxon>
        <taxon>Desulfovibrionaceae</taxon>
        <taxon>Alkalidesulfovibrio</taxon>
    </lineage>
</organism>
<keyword evidence="3" id="KW-1185">Reference proteome</keyword>
<dbReference type="RefSeq" id="WP_020885824.1">
    <property type="nucleotide sequence ID" value="NZ_ATHI01000003.1"/>
</dbReference>
<dbReference type="InterPro" id="IPR009752">
    <property type="entry name" value="Phage_Mu_GpJ"/>
</dbReference>
<dbReference type="STRING" id="1121439.dsat_1938"/>
<evidence type="ECO:0008006" key="4">
    <source>
        <dbReference type="Google" id="ProtNLM"/>
    </source>
</evidence>
<dbReference type="Pfam" id="PF07030">
    <property type="entry name" value="Phage_Mu_Gp36"/>
    <property type="match status" value="1"/>
</dbReference>
<feature type="compositionally biased region" description="Basic and acidic residues" evidence="1">
    <location>
        <begin position="130"/>
        <end position="139"/>
    </location>
</feature>
<dbReference type="AlphaFoldDB" id="S7TEH1"/>
<dbReference type="PATRIC" id="fig|1121439.3.peg.326"/>
<feature type="region of interest" description="Disordered" evidence="1">
    <location>
        <begin position="104"/>
        <end position="139"/>
    </location>
</feature>
<proteinExistence type="predicted"/>
<dbReference type="Proteomes" id="UP000014975">
    <property type="component" value="Unassembled WGS sequence"/>
</dbReference>
<sequence>MSYATLQELVDRYGEERLVQLTDRSMAEVIDQAVLLRAIADADAEIDGYLAARYRLPLASVPPVLTRIAPDIVFYRLHSDEAPEEVRTRYEDARRLLEGISRGSVGLGVPETEDQPRPSLASASSGNPRIMDRSGTEGL</sequence>
<accession>S7TEH1</accession>
<protein>
    <recommendedName>
        <fullName evidence="4">DUF1320 domain-containing protein</fullName>
    </recommendedName>
</protein>
<evidence type="ECO:0000313" key="2">
    <source>
        <dbReference type="EMBL" id="EPR35597.1"/>
    </source>
</evidence>
<dbReference type="eggNOG" id="COG4387">
    <property type="taxonomic scope" value="Bacteria"/>
</dbReference>
<evidence type="ECO:0000313" key="3">
    <source>
        <dbReference type="Proteomes" id="UP000014975"/>
    </source>
</evidence>
<gene>
    <name evidence="2" type="ORF">dsat_1938</name>
</gene>
<evidence type="ECO:0000256" key="1">
    <source>
        <dbReference type="SAM" id="MobiDB-lite"/>
    </source>
</evidence>